<dbReference type="SUPFAM" id="SSF46689">
    <property type="entry name" value="Homeodomain-like"/>
    <property type="match status" value="1"/>
</dbReference>
<dbReference type="InterPro" id="IPR039538">
    <property type="entry name" value="BetI_C"/>
</dbReference>
<accession>A0AA37UPB2</accession>
<comment type="caution">
    <text evidence="7">The sequence shown here is derived from an EMBL/GenBank/DDBJ whole genome shotgun (WGS) entry which is preliminary data.</text>
</comment>
<dbReference type="PANTHER" id="PTHR47506">
    <property type="entry name" value="TRANSCRIPTIONAL REGULATORY PROTEIN"/>
    <property type="match status" value="1"/>
</dbReference>
<dbReference type="RefSeq" id="WP_108923632.1">
    <property type="nucleotide sequence ID" value="NZ_BQYF01000011.1"/>
</dbReference>
<name>A0AA37UPB2_9MYCO</name>
<reference evidence="7" key="2">
    <citation type="submission" date="2022-04" db="EMBL/GenBank/DDBJ databases">
        <authorList>
            <person name="Komine T."/>
            <person name="Fukano H."/>
            <person name="Wada S."/>
        </authorList>
    </citation>
    <scope>NUCLEOTIDE SEQUENCE</scope>
    <source>
        <strain evidence="7">NJB18185</strain>
    </source>
</reference>
<keyword evidence="2" id="KW-0805">Transcription regulation</keyword>
<evidence type="ECO:0000256" key="2">
    <source>
        <dbReference type="ARBA" id="ARBA00023015"/>
    </source>
</evidence>
<dbReference type="Gene3D" id="1.10.357.10">
    <property type="entry name" value="Tetracycline Repressor, domain 2"/>
    <property type="match status" value="1"/>
</dbReference>
<dbReference type="GO" id="GO:0003677">
    <property type="term" value="F:DNA binding"/>
    <property type="evidence" value="ECO:0007669"/>
    <property type="project" value="UniProtKB-UniRule"/>
</dbReference>
<dbReference type="PANTHER" id="PTHR47506:SF6">
    <property type="entry name" value="HTH-TYPE TRANSCRIPTIONAL REPRESSOR NEMR"/>
    <property type="match status" value="1"/>
</dbReference>
<dbReference type="Proteomes" id="UP001139505">
    <property type="component" value="Unassembled WGS sequence"/>
</dbReference>
<dbReference type="InterPro" id="IPR009057">
    <property type="entry name" value="Homeodomain-like_sf"/>
</dbReference>
<feature type="domain" description="HTH tetR-type" evidence="6">
    <location>
        <begin position="3"/>
        <end position="63"/>
    </location>
</feature>
<keyword evidence="1" id="KW-0678">Repressor</keyword>
<dbReference type="InterPro" id="IPR036271">
    <property type="entry name" value="Tet_transcr_reg_TetR-rel_C_sf"/>
</dbReference>
<dbReference type="AlphaFoldDB" id="A0AA37UPB2"/>
<evidence type="ECO:0000313" key="8">
    <source>
        <dbReference type="Proteomes" id="UP001139505"/>
    </source>
</evidence>
<dbReference type="EMBL" id="BQYH01000005">
    <property type="protein sequence ID" value="GKU71245.1"/>
    <property type="molecule type" value="Genomic_DNA"/>
</dbReference>
<evidence type="ECO:0000256" key="1">
    <source>
        <dbReference type="ARBA" id="ARBA00022491"/>
    </source>
</evidence>
<evidence type="ECO:0000259" key="6">
    <source>
        <dbReference type="PROSITE" id="PS50977"/>
    </source>
</evidence>
<dbReference type="Pfam" id="PF00440">
    <property type="entry name" value="TetR_N"/>
    <property type="match status" value="1"/>
</dbReference>
<dbReference type="SUPFAM" id="SSF48498">
    <property type="entry name" value="Tetracyclin repressor-like, C-terminal domain"/>
    <property type="match status" value="1"/>
</dbReference>
<reference evidence="7" key="1">
    <citation type="journal article" date="2022" name="Microbiol. Resour. Announc.">
        <title>Draft Genome Sequences of Eight Mycobacterium montefiorense Strains Isolated from Salamanders in Captivity.</title>
        <authorList>
            <person name="Komine T."/>
            <person name="Ihara H."/>
            <person name="Fukano H."/>
            <person name="Hoshino Y."/>
            <person name="Kurata O."/>
            <person name="Wada S."/>
        </authorList>
    </citation>
    <scope>NUCLEOTIDE SEQUENCE</scope>
    <source>
        <strain evidence="7">NJB18185</strain>
    </source>
</reference>
<dbReference type="InterPro" id="IPR001647">
    <property type="entry name" value="HTH_TetR"/>
</dbReference>
<proteinExistence type="predicted"/>
<dbReference type="Pfam" id="PF13977">
    <property type="entry name" value="TetR_C_6"/>
    <property type="match status" value="1"/>
</dbReference>
<keyword evidence="4" id="KW-0804">Transcription</keyword>
<organism evidence="7 8">
    <name type="scientific">Mycobacterium montefiorense</name>
    <dbReference type="NCBI Taxonomy" id="154654"/>
    <lineage>
        <taxon>Bacteria</taxon>
        <taxon>Bacillati</taxon>
        <taxon>Actinomycetota</taxon>
        <taxon>Actinomycetes</taxon>
        <taxon>Mycobacteriales</taxon>
        <taxon>Mycobacteriaceae</taxon>
        <taxon>Mycobacterium</taxon>
        <taxon>Mycobacterium simiae complex</taxon>
    </lineage>
</organism>
<evidence type="ECO:0000256" key="4">
    <source>
        <dbReference type="ARBA" id="ARBA00023163"/>
    </source>
</evidence>
<dbReference type="PROSITE" id="PS50977">
    <property type="entry name" value="HTH_TETR_2"/>
    <property type="match status" value="1"/>
</dbReference>
<protein>
    <recommendedName>
        <fullName evidence="6">HTH tetR-type domain-containing protein</fullName>
    </recommendedName>
</protein>
<evidence type="ECO:0000256" key="3">
    <source>
        <dbReference type="ARBA" id="ARBA00023125"/>
    </source>
</evidence>
<feature type="DNA-binding region" description="H-T-H motif" evidence="5">
    <location>
        <begin position="26"/>
        <end position="45"/>
    </location>
</feature>
<sequence>MPAERHSELLARAVAISRDEGLFMVTLRKVASDLGVTPGLVSHYFSSAEQLVAAAFRATAVADLDEARLRVAAASGAADKIDVLIDYVLDDCSMGANALWLEAWSLGRRNPALAAEADALTVEWLELIAEIVRVGRGTGEFRVARPKMAAWRLLTMIDGLAAQKVTRAVSSDEIKQIGRTYCASELGLGSAK</sequence>
<evidence type="ECO:0000256" key="5">
    <source>
        <dbReference type="PROSITE-ProRule" id="PRU00335"/>
    </source>
</evidence>
<keyword evidence="3 5" id="KW-0238">DNA-binding</keyword>
<evidence type="ECO:0000313" key="7">
    <source>
        <dbReference type="EMBL" id="GKU71245.1"/>
    </source>
</evidence>
<gene>
    <name evidence="7" type="ORF">NJB18185_10210</name>
</gene>